<evidence type="ECO:0000313" key="2">
    <source>
        <dbReference type="Proteomes" id="UP000288168"/>
    </source>
</evidence>
<dbReference type="InterPro" id="IPR038883">
    <property type="entry name" value="AN11006-like"/>
</dbReference>
<dbReference type="PANTHER" id="PTHR42085:SF2">
    <property type="entry name" value="F-BOX DOMAIN-CONTAINING PROTEIN"/>
    <property type="match status" value="1"/>
</dbReference>
<gene>
    <name evidence="1" type="ORF">CEP54_005294</name>
</gene>
<sequence>MGCEDKEKDRYPAPELRLDEASKPIAIGFLDLPGTIRKEIYKHVLAVEHPVYLFQDFGSRVETFAPDKPKRWIALLHTNRQISSEAKEVIYANNNFHLMDNPQKHGALLQSFLDSIGSSNASFLSRLCISFPVAEKARGQPHAATIRQDSVDNLSLIQEHCTSLKTLEMQLCRENSGLLAGALEEDVQLVREALLRIDAQLKAISSVEKIAVRLYIKDMTPLVIDTMQGLGWVVLDG</sequence>
<dbReference type="OrthoDB" id="62952at2759"/>
<dbReference type="AlphaFoldDB" id="A0A428QD51"/>
<protein>
    <submittedName>
        <fullName evidence="1">Uncharacterized protein</fullName>
    </submittedName>
</protein>
<organism evidence="1 2">
    <name type="scientific">Fusarium duplospermum</name>
    <dbReference type="NCBI Taxonomy" id="1325734"/>
    <lineage>
        <taxon>Eukaryota</taxon>
        <taxon>Fungi</taxon>
        <taxon>Dikarya</taxon>
        <taxon>Ascomycota</taxon>
        <taxon>Pezizomycotina</taxon>
        <taxon>Sordariomycetes</taxon>
        <taxon>Hypocreomycetidae</taxon>
        <taxon>Hypocreales</taxon>
        <taxon>Nectriaceae</taxon>
        <taxon>Fusarium</taxon>
        <taxon>Fusarium solani species complex</taxon>
    </lineage>
</organism>
<accession>A0A428QD51</accession>
<reference evidence="1 2" key="1">
    <citation type="submission" date="2017-06" db="EMBL/GenBank/DDBJ databases">
        <title>Comparative genomic analysis of Ambrosia Fusariam Clade fungi.</title>
        <authorList>
            <person name="Stajich J.E."/>
            <person name="Carrillo J."/>
            <person name="Kijimoto T."/>
            <person name="Eskalen A."/>
            <person name="O'Donnell K."/>
            <person name="Kasson M."/>
        </authorList>
    </citation>
    <scope>NUCLEOTIDE SEQUENCE [LARGE SCALE GENOMIC DNA]</scope>
    <source>
        <strain evidence="1 2">NRRL62584</strain>
    </source>
</reference>
<dbReference type="Proteomes" id="UP000288168">
    <property type="component" value="Unassembled WGS sequence"/>
</dbReference>
<name>A0A428QD51_9HYPO</name>
<evidence type="ECO:0000313" key="1">
    <source>
        <dbReference type="EMBL" id="RSL63223.1"/>
    </source>
</evidence>
<dbReference type="EMBL" id="NKCI01000040">
    <property type="protein sequence ID" value="RSL63223.1"/>
    <property type="molecule type" value="Genomic_DNA"/>
</dbReference>
<dbReference type="PANTHER" id="PTHR42085">
    <property type="entry name" value="F-BOX DOMAIN-CONTAINING PROTEIN"/>
    <property type="match status" value="1"/>
</dbReference>
<proteinExistence type="predicted"/>
<comment type="caution">
    <text evidence="1">The sequence shown here is derived from an EMBL/GenBank/DDBJ whole genome shotgun (WGS) entry which is preliminary data.</text>
</comment>
<keyword evidence="2" id="KW-1185">Reference proteome</keyword>